<keyword evidence="1" id="KW-0472">Membrane</keyword>
<evidence type="ECO:0000313" key="3">
    <source>
        <dbReference type="WBParaSite" id="maker-uti_cns_0010456-snap-gene-0.8-mRNA-1"/>
    </source>
</evidence>
<evidence type="ECO:0000256" key="1">
    <source>
        <dbReference type="SAM" id="Phobius"/>
    </source>
</evidence>
<organism evidence="2 3">
    <name type="scientific">Macrostomum lignano</name>
    <dbReference type="NCBI Taxonomy" id="282301"/>
    <lineage>
        <taxon>Eukaryota</taxon>
        <taxon>Metazoa</taxon>
        <taxon>Spiralia</taxon>
        <taxon>Lophotrochozoa</taxon>
        <taxon>Platyhelminthes</taxon>
        <taxon>Rhabditophora</taxon>
        <taxon>Macrostomorpha</taxon>
        <taxon>Macrostomida</taxon>
        <taxon>Macrostomidae</taxon>
        <taxon>Macrostomum</taxon>
    </lineage>
</organism>
<keyword evidence="1" id="KW-1133">Transmembrane helix</keyword>
<keyword evidence="2" id="KW-1185">Reference proteome</keyword>
<accession>A0A1I8I7X7</accession>
<reference evidence="3" key="1">
    <citation type="submission" date="2016-11" db="UniProtKB">
        <authorList>
            <consortium name="WormBaseParasite"/>
        </authorList>
    </citation>
    <scope>IDENTIFICATION</scope>
</reference>
<name>A0A1I8I7X7_9PLAT</name>
<sequence>MTRSSRVDLNWAFCCLCSSFLAVANCLFLIFGIACIVLSAVWQQLLQSSNNDSSLSPSAERRQLVDCLQAVAAAAGIKDVSLAAQNALSSIGPIDTALLIL</sequence>
<keyword evidence="1" id="KW-0812">Transmembrane</keyword>
<evidence type="ECO:0000313" key="2">
    <source>
        <dbReference type="Proteomes" id="UP000095280"/>
    </source>
</evidence>
<protein>
    <submittedName>
        <fullName evidence="3">Secreted protein</fullName>
    </submittedName>
</protein>
<dbReference type="PROSITE" id="PS51257">
    <property type="entry name" value="PROKAR_LIPOPROTEIN"/>
    <property type="match status" value="1"/>
</dbReference>
<dbReference type="WBParaSite" id="maker-uti_cns_0010456-snap-gene-0.8-mRNA-1">
    <property type="protein sequence ID" value="maker-uti_cns_0010456-snap-gene-0.8-mRNA-1"/>
    <property type="gene ID" value="maker-uti_cns_0010456-snap-gene-0.8"/>
</dbReference>
<dbReference type="Proteomes" id="UP000095280">
    <property type="component" value="Unplaced"/>
</dbReference>
<feature type="transmembrane region" description="Helical" evidence="1">
    <location>
        <begin position="12"/>
        <end position="42"/>
    </location>
</feature>
<proteinExistence type="predicted"/>
<dbReference type="AlphaFoldDB" id="A0A1I8I7X7"/>